<feature type="compositionally biased region" description="Polar residues" evidence="5">
    <location>
        <begin position="469"/>
        <end position="485"/>
    </location>
</feature>
<sequence length="485" mass="54615">MKSPLDRTKVVLRHLPPTITESMLIDQIDIRFVNRYNWLYFRPGKTSQKRQVCARAYINFNRPEDVIEFAELFDGHVFVNEKGTQFKVIVEYAPSQRVPKQWSKKDGREGTILKDPEYLEFLEFLAKPVENLPSAEIQLERREAERSGAAKDTPIVTPLMDFIRQKRAAKSGLRRQIVNGKTTRRTSGASATSPSSSKRRSEKRRTSTMYVPRENSKATSSRDKSTYVEDSQELSDITVVAAASGVDLTGGSGPSEMGNKKILLLKGKEKEMPNITLTGKNSPNSNAKQNERREPSSRIIRSILLNKDHRKNLPSSTVQSEQQLQIDKDKRPPRAPKDLYRPSEDSIVVTDAHHIDRQEKRTRNRDRPDRGVWAPLRRSDGSHASDESFSSSGSQPNLAPEYVEETRDELPNGRSGEFKFLGSGRNNHSSMDNGSYKNSGRRGSVHNLKEAEDSVADNKPLKRGGSSGYGSNEKQVWIQKSSSGS</sequence>
<organism evidence="7 8">
    <name type="scientific">Lithospermum erythrorhizon</name>
    <name type="common">Purple gromwell</name>
    <name type="synonym">Lithospermum officinale var. erythrorhizon</name>
    <dbReference type="NCBI Taxonomy" id="34254"/>
    <lineage>
        <taxon>Eukaryota</taxon>
        <taxon>Viridiplantae</taxon>
        <taxon>Streptophyta</taxon>
        <taxon>Embryophyta</taxon>
        <taxon>Tracheophyta</taxon>
        <taxon>Spermatophyta</taxon>
        <taxon>Magnoliopsida</taxon>
        <taxon>eudicotyledons</taxon>
        <taxon>Gunneridae</taxon>
        <taxon>Pentapetalae</taxon>
        <taxon>asterids</taxon>
        <taxon>lamiids</taxon>
        <taxon>Boraginales</taxon>
        <taxon>Boraginaceae</taxon>
        <taxon>Boraginoideae</taxon>
        <taxon>Lithospermeae</taxon>
        <taxon>Lithospermum</taxon>
    </lineage>
</organism>
<dbReference type="InterPro" id="IPR012677">
    <property type="entry name" value="Nucleotide-bd_a/b_plait_sf"/>
</dbReference>
<dbReference type="PANTHER" id="PTHR13112:SF0">
    <property type="entry name" value="FI21285P1"/>
    <property type="match status" value="1"/>
</dbReference>
<gene>
    <name evidence="7" type="ORF">LIER_09305</name>
</gene>
<dbReference type="GO" id="GO:0005737">
    <property type="term" value="C:cytoplasm"/>
    <property type="evidence" value="ECO:0007669"/>
    <property type="project" value="TreeGrafter"/>
</dbReference>
<dbReference type="InterPro" id="IPR035979">
    <property type="entry name" value="RBD_domain_sf"/>
</dbReference>
<feature type="compositionally biased region" description="Low complexity" evidence="5">
    <location>
        <begin position="185"/>
        <end position="196"/>
    </location>
</feature>
<feature type="domain" description="UPF3" evidence="6">
    <location>
        <begin position="7"/>
        <end position="168"/>
    </location>
</feature>
<dbReference type="Gene3D" id="3.30.70.330">
    <property type="match status" value="1"/>
</dbReference>
<comment type="subcellular location">
    <subcellularLocation>
        <location evidence="1">Nucleus</location>
    </subcellularLocation>
</comment>
<comment type="caution">
    <text evidence="7">The sequence shown here is derived from an EMBL/GenBank/DDBJ whole genome shotgun (WGS) entry which is preliminary data.</text>
</comment>
<feature type="compositionally biased region" description="Polar residues" evidence="5">
    <location>
        <begin position="387"/>
        <end position="397"/>
    </location>
</feature>
<keyword evidence="8" id="KW-1185">Reference proteome</keyword>
<dbReference type="InterPro" id="IPR039722">
    <property type="entry name" value="Upf3"/>
</dbReference>
<feature type="compositionally biased region" description="Basic and acidic residues" evidence="5">
    <location>
        <begin position="214"/>
        <end position="227"/>
    </location>
</feature>
<feature type="compositionally biased region" description="Basic and acidic residues" evidence="5">
    <location>
        <begin position="351"/>
        <end position="370"/>
    </location>
</feature>
<dbReference type="InterPro" id="IPR005120">
    <property type="entry name" value="UPF3_dom"/>
</dbReference>
<feature type="region of interest" description="Disordered" evidence="5">
    <location>
        <begin position="271"/>
        <end position="485"/>
    </location>
</feature>
<dbReference type="Pfam" id="PF03467">
    <property type="entry name" value="Smg4_UPF3"/>
    <property type="match status" value="1"/>
</dbReference>
<evidence type="ECO:0000256" key="3">
    <source>
        <dbReference type="ARBA" id="ARBA00023161"/>
    </source>
</evidence>
<feature type="compositionally biased region" description="Polar residues" evidence="5">
    <location>
        <begin position="275"/>
        <end position="288"/>
    </location>
</feature>
<dbReference type="GO" id="GO:0000184">
    <property type="term" value="P:nuclear-transcribed mRNA catabolic process, nonsense-mediated decay"/>
    <property type="evidence" value="ECO:0007669"/>
    <property type="project" value="UniProtKB-KW"/>
</dbReference>
<dbReference type="Proteomes" id="UP001454036">
    <property type="component" value="Unassembled WGS sequence"/>
</dbReference>
<protein>
    <recommendedName>
        <fullName evidence="6">UPF3 domain-containing protein</fullName>
    </recommendedName>
</protein>
<dbReference type="EMBL" id="BAABME010001573">
    <property type="protein sequence ID" value="GAA0150344.1"/>
    <property type="molecule type" value="Genomic_DNA"/>
</dbReference>
<dbReference type="GO" id="GO:0045727">
    <property type="term" value="P:positive regulation of translation"/>
    <property type="evidence" value="ECO:0007669"/>
    <property type="project" value="TreeGrafter"/>
</dbReference>
<feature type="compositionally biased region" description="Polar residues" evidence="5">
    <location>
        <begin position="313"/>
        <end position="325"/>
    </location>
</feature>
<dbReference type="GO" id="GO:0003729">
    <property type="term" value="F:mRNA binding"/>
    <property type="evidence" value="ECO:0007669"/>
    <property type="project" value="TreeGrafter"/>
</dbReference>
<dbReference type="AlphaFoldDB" id="A0AAV3PF96"/>
<accession>A0AAV3PF96</accession>
<dbReference type="PANTHER" id="PTHR13112">
    <property type="entry name" value="UPF3 REGULATOR OF NONSENSE TRANSCRIPTS-LIKE PROTEIN"/>
    <property type="match status" value="1"/>
</dbReference>
<name>A0AAV3PF96_LITER</name>
<feature type="compositionally biased region" description="Basic and acidic residues" evidence="5">
    <location>
        <begin position="326"/>
        <end position="344"/>
    </location>
</feature>
<evidence type="ECO:0000256" key="1">
    <source>
        <dbReference type="ARBA" id="ARBA00004123"/>
    </source>
</evidence>
<feature type="compositionally biased region" description="Polar residues" evidence="5">
    <location>
        <begin position="424"/>
        <end position="438"/>
    </location>
</feature>
<dbReference type="CDD" id="cd12455">
    <property type="entry name" value="RRM_like_Smg4_UPF3"/>
    <property type="match status" value="1"/>
</dbReference>
<evidence type="ECO:0000256" key="5">
    <source>
        <dbReference type="SAM" id="MobiDB-lite"/>
    </source>
</evidence>
<dbReference type="GO" id="GO:0005730">
    <property type="term" value="C:nucleolus"/>
    <property type="evidence" value="ECO:0007669"/>
    <property type="project" value="TreeGrafter"/>
</dbReference>
<keyword evidence="3" id="KW-0866">Nonsense-mediated mRNA decay</keyword>
<evidence type="ECO:0000313" key="8">
    <source>
        <dbReference type="Proteomes" id="UP001454036"/>
    </source>
</evidence>
<dbReference type="SUPFAM" id="SSF54928">
    <property type="entry name" value="RNA-binding domain, RBD"/>
    <property type="match status" value="1"/>
</dbReference>
<evidence type="ECO:0000256" key="4">
    <source>
        <dbReference type="ARBA" id="ARBA00023242"/>
    </source>
</evidence>
<feature type="region of interest" description="Disordered" evidence="5">
    <location>
        <begin position="171"/>
        <end position="232"/>
    </location>
</feature>
<comment type="similarity">
    <text evidence="2">Belongs to the RENT3 family.</text>
</comment>
<reference evidence="7 8" key="1">
    <citation type="submission" date="2024-01" db="EMBL/GenBank/DDBJ databases">
        <title>The complete chloroplast genome sequence of Lithospermum erythrorhizon: insights into the phylogenetic relationship among Boraginaceae species and the maternal lineages of purple gromwells.</title>
        <authorList>
            <person name="Okada T."/>
            <person name="Watanabe K."/>
        </authorList>
    </citation>
    <scope>NUCLEOTIDE SEQUENCE [LARGE SCALE GENOMIC DNA]</scope>
</reference>
<evidence type="ECO:0000256" key="2">
    <source>
        <dbReference type="ARBA" id="ARBA00005991"/>
    </source>
</evidence>
<evidence type="ECO:0000313" key="7">
    <source>
        <dbReference type="EMBL" id="GAA0150344.1"/>
    </source>
</evidence>
<feature type="compositionally biased region" description="Basic and acidic residues" evidence="5">
    <location>
        <begin position="377"/>
        <end position="386"/>
    </location>
</feature>
<keyword evidence="4" id="KW-0539">Nucleus</keyword>
<evidence type="ECO:0000259" key="6">
    <source>
        <dbReference type="Pfam" id="PF03467"/>
    </source>
</evidence>
<proteinExistence type="inferred from homology"/>